<evidence type="ECO:0000313" key="2">
    <source>
        <dbReference type="Proteomes" id="UP000275846"/>
    </source>
</evidence>
<organism evidence="3">
    <name type="scientific">Schistocephalus solidus</name>
    <name type="common">Tapeworm</name>
    <dbReference type="NCBI Taxonomy" id="70667"/>
    <lineage>
        <taxon>Eukaryota</taxon>
        <taxon>Metazoa</taxon>
        <taxon>Spiralia</taxon>
        <taxon>Lophotrochozoa</taxon>
        <taxon>Platyhelminthes</taxon>
        <taxon>Cestoda</taxon>
        <taxon>Eucestoda</taxon>
        <taxon>Diphyllobothriidea</taxon>
        <taxon>Diphyllobothriidae</taxon>
        <taxon>Schistocephalus</taxon>
    </lineage>
</organism>
<reference evidence="1 2" key="2">
    <citation type="submission" date="2018-11" db="EMBL/GenBank/DDBJ databases">
        <authorList>
            <consortium name="Pathogen Informatics"/>
        </authorList>
    </citation>
    <scope>NUCLEOTIDE SEQUENCE [LARGE SCALE GENOMIC DNA]</scope>
    <source>
        <strain evidence="1 2">NST_G2</strain>
    </source>
</reference>
<reference evidence="3" key="1">
    <citation type="submission" date="2016-06" db="UniProtKB">
        <authorList>
            <consortium name="WormBaseParasite"/>
        </authorList>
    </citation>
    <scope>IDENTIFICATION</scope>
</reference>
<protein>
    <submittedName>
        <fullName evidence="3">Secreted protein</fullName>
    </submittedName>
</protein>
<keyword evidence="2" id="KW-1185">Reference proteome</keyword>
<accession>A0A183TLR3</accession>
<name>A0A183TLR3_SCHSO</name>
<dbReference type="Proteomes" id="UP000275846">
    <property type="component" value="Unassembled WGS sequence"/>
</dbReference>
<sequence length="87" mass="9013">MQHRHSSLTAAAAAAAAAAARPTLHPSSRLTGCATAAAPTANCRSLRHVYPFRCMSNLKEAADTVAALEIKAPQSGSAQACARLRTR</sequence>
<dbReference type="WBParaSite" id="SSLN_0001807301-mRNA-1">
    <property type="protein sequence ID" value="SSLN_0001807301-mRNA-1"/>
    <property type="gene ID" value="SSLN_0001807301"/>
</dbReference>
<dbReference type="EMBL" id="UYSU01042475">
    <property type="protein sequence ID" value="VDM03797.1"/>
    <property type="molecule type" value="Genomic_DNA"/>
</dbReference>
<gene>
    <name evidence="1" type="ORF">SSLN_LOCUS17411</name>
</gene>
<dbReference type="AlphaFoldDB" id="A0A183TLR3"/>
<evidence type="ECO:0000313" key="3">
    <source>
        <dbReference type="WBParaSite" id="SSLN_0001807301-mRNA-1"/>
    </source>
</evidence>
<proteinExistence type="predicted"/>
<evidence type="ECO:0000313" key="1">
    <source>
        <dbReference type="EMBL" id="VDM03797.1"/>
    </source>
</evidence>